<evidence type="ECO:0000256" key="1">
    <source>
        <dbReference type="SAM" id="SignalP"/>
    </source>
</evidence>
<dbReference type="InterPro" id="IPR012337">
    <property type="entry name" value="RNaseH-like_sf"/>
</dbReference>
<reference evidence="2 3" key="1">
    <citation type="journal article" date="2015" name="Environ. Microbiol.">
        <title>Metagenome sequence of Elaphomyces granulatus from sporocarp tissue reveals Ascomycota ectomycorrhizal fingerprints of genome expansion and a Proteobacteria-rich microbiome.</title>
        <authorList>
            <person name="Quandt C.A."/>
            <person name="Kohler A."/>
            <person name="Hesse C.N."/>
            <person name="Sharpton T.J."/>
            <person name="Martin F."/>
            <person name="Spatafora J.W."/>
        </authorList>
    </citation>
    <scope>NUCLEOTIDE SEQUENCE [LARGE SCALE GENOMIC DNA]</scope>
    <source>
        <strain evidence="2 3">OSC145934</strain>
    </source>
</reference>
<keyword evidence="1" id="KW-0732">Signal</keyword>
<feature type="chain" id="PRO_5012805277" evidence="1">
    <location>
        <begin position="24"/>
        <end position="115"/>
    </location>
</feature>
<dbReference type="SUPFAM" id="SSF53098">
    <property type="entry name" value="Ribonuclease H-like"/>
    <property type="match status" value="1"/>
</dbReference>
<protein>
    <submittedName>
        <fullName evidence="2">Uncharacterized protein</fullName>
    </submittedName>
</protein>
<dbReference type="AlphaFoldDB" id="A0A232LUX0"/>
<dbReference type="Proteomes" id="UP000243515">
    <property type="component" value="Unassembled WGS sequence"/>
</dbReference>
<accession>A0A232LUX0</accession>
<gene>
    <name evidence="2" type="ORF">Egran_04408</name>
</gene>
<dbReference type="EMBL" id="NPHW01004522">
    <property type="protein sequence ID" value="OXV07828.1"/>
    <property type="molecule type" value="Genomic_DNA"/>
</dbReference>
<evidence type="ECO:0000313" key="2">
    <source>
        <dbReference type="EMBL" id="OXV07828.1"/>
    </source>
</evidence>
<evidence type="ECO:0000313" key="3">
    <source>
        <dbReference type="Proteomes" id="UP000243515"/>
    </source>
</evidence>
<dbReference type="OrthoDB" id="4837779at2759"/>
<proteinExistence type="predicted"/>
<comment type="caution">
    <text evidence="2">The sequence shown here is derived from an EMBL/GenBank/DDBJ whole genome shotgun (WGS) entry which is preliminary data.</text>
</comment>
<name>A0A232LUX0_9EURO</name>
<sequence>MPKSAIARLRLIVLWTLASKQRADKYMEHASVSLDYDVDTRWNALLKMLEIAIRERAINRMCAEYKPLEPLALFETEWMFFGETFQVMLPLYEKALLVSQTAPIERYWLSLFQSD</sequence>
<feature type="signal peptide" evidence="1">
    <location>
        <begin position="1"/>
        <end position="23"/>
    </location>
</feature>
<keyword evidence="3" id="KW-1185">Reference proteome</keyword>
<organism evidence="2 3">
    <name type="scientific">Elaphomyces granulatus</name>
    <dbReference type="NCBI Taxonomy" id="519963"/>
    <lineage>
        <taxon>Eukaryota</taxon>
        <taxon>Fungi</taxon>
        <taxon>Dikarya</taxon>
        <taxon>Ascomycota</taxon>
        <taxon>Pezizomycotina</taxon>
        <taxon>Eurotiomycetes</taxon>
        <taxon>Eurotiomycetidae</taxon>
        <taxon>Eurotiales</taxon>
        <taxon>Elaphomycetaceae</taxon>
        <taxon>Elaphomyces</taxon>
    </lineage>
</organism>